<dbReference type="AlphaFoldDB" id="A0A2S9JJZ7"/>
<feature type="transmembrane region" description="Helical" evidence="1">
    <location>
        <begin position="184"/>
        <end position="201"/>
    </location>
</feature>
<sequence length="202" mass="21882">MGRCPSISGLCRPVRCLSARQSWNAVRHAAVACLHCDIGAGPHGNSRQPRRRMCGGPQIMTHVLAWLVFIVLTIVAALHLYWGFGGLWPARDPLSLARTVVGSKGIARMPSRGVTVVVAVLIFSAGALALMRMSIIPALLPTGLLRFGILVLTVIFLARGSLSFTAFFRNRQAEEPFLTLDRRYYGPLCLVIGAGFAVLLFA</sequence>
<dbReference type="Proteomes" id="UP000238563">
    <property type="component" value="Unassembled WGS sequence"/>
</dbReference>
<dbReference type="EMBL" id="PVBT01000003">
    <property type="protein sequence ID" value="PRD53408.1"/>
    <property type="molecule type" value="Genomic_DNA"/>
</dbReference>
<dbReference type="OrthoDB" id="344976at2"/>
<reference evidence="2 3" key="1">
    <citation type="submission" date="2018-02" db="EMBL/GenBank/DDBJ databases">
        <title>The draft genome of Phyllobacterium myrsinacearum DSM5892.</title>
        <authorList>
            <person name="Li L."/>
            <person name="Liu L."/>
            <person name="Zhang X."/>
            <person name="Wang T."/>
        </authorList>
    </citation>
    <scope>NUCLEOTIDE SEQUENCE [LARGE SCALE GENOMIC DNA]</scope>
    <source>
        <strain evidence="2 3">DSM 5892</strain>
    </source>
</reference>
<evidence type="ECO:0000313" key="2">
    <source>
        <dbReference type="EMBL" id="PRD53408.1"/>
    </source>
</evidence>
<evidence type="ECO:0000256" key="1">
    <source>
        <dbReference type="SAM" id="Phobius"/>
    </source>
</evidence>
<keyword evidence="3" id="KW-1185">Reference proteome</keyword>
<keyword evidence="1" id="KW-0812">Transmembrane</keyword>
<accession>A0A2S9JJZ7</accession>
<name>A0A2S9JJZ7_9HYPH</name>
<evidence type="ECO:0000313" key="3">
    <source>
        <dbReference type="Proteomes" id="UP000238563"/>
    </source>
</evidence>
<organism evidence="2 3">
    <name type="scientific">Phyllobacterium myrsinacearum</name>
    <dbReference type="NCBI Taxonomy" id="28101"/>
    <lineage>
        <taxon>Bacteria</taxon>
        <taxon>Pseudomonadati</taxon>
        <taxon>Pseudomonadota</taxon>
        <taxon>Alphaproteobacteria</taxon>
        <taxon>Hyphomicrobiales</taxon>
        <taxon>Phyllobacteriaceae</taxon>
        <taxon>Phyllobacterium</taxon>
    </lineage>
</organism>
<proteinExistence type="predicted"/>
<evidence type="ECO:0008006" key="4">
    <source>
        <dbReference type="Google" id="ProtNLM"/>
    </source>
</evidence>
<comment type="caution">
    <text evidence="2">The sequence shown here is derived from an EMBL/GenBank/DDBJ whole genome shotgun (WGS) entry which is preliminary data.</text>
</comment>
<dbReference type="Pfam" id="PF13160">
    <property type="entry name" value="DUF3995"/>
    <property type="match status" value="1"/>
</dbReference>
<protein>
    <recommendedName>
        <fullName evidence="4">DUF3995 domain-containing protein</fullName>
    </recommendedName>
</protein>
<feature type="transmembrane region" description="Helical" evidence="1">
    <location>
        <begin position="59"/>
        <end position="82"/>
    </location>
</feature>
<keyword evidence="1" id="KW-1133">Transmembrane helix</keyword>
<feature type="transmembrane region" description="Helical" evidence="1">
    <location>
        <begin position="113"/>
        <end position="131"/>
    </location>
</feature>
<keyword evidence="1" id="KW-0472">Membrane</keyword>
<dbReference type="InterPro" id="IPR025058">
    <property type="entry name" value="DUF3995"/>
</dbReference>
<feature type="transmembrane region" description="Helical" evidence="1">
    <location>
        <begin position="143"/>
        <end position="164"/>
    </location>
</feature>
<gene>
    <name evidence="2" type="ORF">C5750_13625</name>
</gene>